<organism evidence="3 4">
    <name type="scientific">Jeongeupia chitinilytica</name>
    <dbReference type="NCBI Taxonomy" id="1041641"/>
    <lineage>
        <taxon>Bacteria</taxon>
        <taxon>Pseudomonadati</taxon>
        <taxon>Pseudomonadota</taxon>
        <taxon>Betaproteobacteria</taxon>
        <taxon>Neisseriales</taxon>
        <taxon>Chitinibacteraceae</taxon>
        <taxon>Jeongeupia</taxon>
    </lineage>
</organism>
<dbReference type="Proteomes" id="UP000604737">
    <property type="component" value="Unassembled WGS sequence"/>
</dbReference>
<protein>
    <submittedName>
        <fullName evidence="3">Fructosamine kinase family protein</fullName>
    </submittedName>
</protein>
<dbReference type="PIRSF" id="PIRSF006221">
    <property type="entry name" value="Ketosamine-3-kinase"/>
    <property type="match status" value="1"/>
</dbReference>
<dbReference type="PANTHER" id="PTHR12149:SF8">
    <property type="entry name" value="PROTEIN-RIBULOSAMINE 3-KINASE"/>
    <property type="match status" value="1"/>
</dbReference>
<dbReference type="RefSeq" id="WP_229797630.1">
    <property type="nucleotide sequence ID" value="NZ_BMYO01000009.1"/>
</dbReference>
<reference evidence="4" key="1">
    <citation type="journal article" date="2019" name="Int. J. Syst. Evol. Microbiol.">
        <title>The Global Catalogue of Microorganisms (GCM) 10K type strain sequencing project: providing services to taxonomists for standard genome sequencing and annotation.</title>
        <authorList>
            <consortium name="The Broad Institute Genomics Platform"/>
            <consortium name="The Broad Institute Genome Sequencing Center for Infectious Disease"/>
            <person name="Wu L."/>
            <person name="Ma J."/>
        </authorList>
    </citation>
    <scope>NUCLEOTIDE SEQUENCE [LARGE SCALE GENOMIC DNA]</scope>
    <source>
        <strain evidence="4">KCTC 23701</strain>
    </source>
</reference>
<evidence type="ECO:0000256" key="2">
    <source>
        <dbReference type="PIRNR" id="PIRNR006221"/>
    </source>
</evidence>
<name>A0ABQ3H301_9NEIS</name>
<sequence>MLGTLAETDLENAMWNDIAAAIRAAGATAGESGVARPVGGGDINAAYRFETGTHRYFVKCNRRPARPMFDAEAAALTQLGARIRVPQPVCTGVTGDTAFLVLEWLDLARHGDDARLGEALADVHRLTMPRYGWDIDNTIGSTAQANGWLGNWADFWARRRLAPQLALAATRGAHFHEGETLLAQLPVLFDGHAPAASLLHGDLWSGNAAFLADGIPVLFDPASYFGDRETDLAMTELFGGFSPRFYDAYRAAWPLDAGYAVRRTLYQLYHVLNHFNLFGGHYRHEAGSMMGRLLAELR</sequence>
<accession>A0ABQ3H301</accession>
<keyword evidence="4" id="KW-1185">Reference proteome</keyword>
<comment type="caution">
    <text evidence="3">The sequence shown here is derived from an EMBL/GenBank/DDBJ whole genome shotgun (WGS) entry which is preliminary data.</text>
</comment>
<dbReference type="EMBL" id="BMYO01000009">
    <property type="protein sequence ID" value="GHD67774.1"/>
    <property type="molecule type" value="Genomic_DNA"/>
</dbReference>
<dbReference type="Gene3D" id="3.30.200.20">
    <property type="entry name" value="Phosphorylase Kinase, domain 1"/>
    <property type="match status" value="1"/>
</dbReference>
<dbReference type="InterPro" id="IPR016477">
    <property type="entry name" value="Fructo-/Ketosamine-3-kinase"/>
</dbReference>
<proteinExistence type="inferred from homology"/>
<dbReference type="PANTHER" id="PTHR12149">
    <property type="entry name" value="FRUCTOSAMINE 3 KINASE-RELATED PROTEIN"/>
    <property type="match status" value="1"/>
</dbReference>
<dbReference type="GO" id="GO:0016301">
    <property type="term" value="F:kinase activity"/>
    <property type="evidence" value="ECO:0007669"/>
    <property type="project" value="UniProtKB-KW"/>
</dbReference>
<keyword evidence="2" id="KW-0808">Transferase</keyword>
<evidence type="ECO:0000313" key="3">
    <source>
        <dbReference type="EMBL" id="GHD67774.1"/>
    </source>
</evidence>
<keyword evidence="2 3" id="KW-0418">Kinase</keyword>
<gene>
    <name evidence="3" type="ORF">GCM10007350_31950</name>
</gene>
<dbReference type="SUPFAM" id="SSF56112">
    <property type="entry name" value="Protein kinase-like (PK-like)"/>
    <property type="match status" value="1"/>
</dbReference>
<dbReference type="Pfam" id="PF03881">
    <property type="entry name" value="Fructosamin_kin"/>
    <property type="match status" value="1"/>
</dbReference>
<evidence type="ECO:0000313" key="4">
    <source>
        <dbReference type="Proteomes" id="UP000604737"/>
    </source>
</evidence>
<dbReference type="InterPro" id="IPR011009">
    <property type="entry name" value="Kinase-like_dom_sf"/>
</dbReference>
<dbReference type="Gene3D" id="3.90.1200.10">
    <property type="match status" value="1"/>
</dbReference>
<evidence type="ECO:0000256" key="1">
    <source>
        <dbReference type="ARBA" id="ARBA00009460"/>
    </source>
</evidence>
<comment type="similarity">
    <text evidence="1 2">Belongs to the fructosamine kinase family.</text>
</comment>